<comment type="caution">
    <text evidence="3">The sequence shown here is derived from an EMBL/GenBank/DDBJ whole genome shotgun (WGS) entry which is preliminary data.</text>
</comment>
<dbReference type="InterPro" id="IPR033485">
    <property type="entry name" value="EMSY-LIKE_plant"/>
</dbReference>
<dbReference type="Proteomes" id="UP000712600">
    <property type="component" value="Unassembled WGS sequence"/>
</dbReference>
<evidence type="ECO:0000313" key="3">
    <source>
        <dbReference type="EMBL" id="KAF3586106.1"/>
    </source>
</evidence>
<protein>
    <recommendedName>
        <fullName evidence="2">ENT domain-containing protein</fullName>
    </recommendedName>
</protein>
<feature type="compositionally biased region" description="Basic and acidic residues" evidence="1">
    <location>
        <begin position="235"/>
        <end position="245"/>
    </location>
</feature>
<reference evidence="3" key="1">
    <citation type="submission" date="2019-12" db="EMBL/GenBank/DDBJ databases">
        <title>Genome sequencing and annotation of Brassica cretica.</title>
        <authorList>
            <person name="Studholme D.J."/>
            <person name="Sarris P."/>
        </authorList>
    </citation>
    <scope>NUCLEOTIDE SEQUENCE</scope>
    <source>
        <strain evidence="3">PFS-109/04</strain>
        <tissue evidence="3">Leaf</tissue>
    </source>
</reference>
<evidence type="ECO:0000256" key="1">
    <source>
        <dbReference type="SAM" id="MobiDB-lite"/>
    </source>
</evidence>
<feature type="compositionally biased region" description="Polar residues" evidence="1">
    <location>
        <begin position="20"/>
        <end position="34"/>
    </location>
</feature>
<feature type="compositionally biased region" description="Basic and acidic residues" evidence="1">
    <location>
        <begin position="1"/>
        <end position="11"/>
    </location>
</feature>
<accession>A0A8S9S000</accession>
<feature type="domain" description="ENT" evidence="2">
    <location>
        <begin position="60"/>
        <end position="148"/>
    </location>
</feature>
<dbReference type="PANTHER" id="PTHR33432:SF17">
    <property type="entry name" value="EMSY N TERMINUS (ENT) DOMAIN-CONTAINING PROTEIN"/>
    <property type="match status" value="1"/>
</dbReference>
<sequence length="255" mass="29041">MADHKDQRMIDPLEEDPTFIPSTKTSMAAKSLPSSHKESKPELESNDDEDMIDQFVEDSKKQKLNEQQRRAFYSVLLAFRAETLSSGNKRTQIIEKLMSEWSIAQETLVSFEDNIEKNLVAHQERVDSEAKETKEKPLTIRLPVKQSVDLGLFITKLQAKKPTLCSSWGRVNPEALVGRRVCVRMPGEDDFEVLVIKEFNAKDGTHRLATVDPNVMWLNEALSWMDVRKVPDEDIRWKNGEKPDFETPPGSGAGQ</sequence>
<dbReference type="InterPro" id="IPR005491">
    <property type="entry name" value="ENT_dom"/>
</dbReference>
<dbReference type="AlphaFoldDB" id="A0A8S9S000"/>
<dbReference type="GO" id="GO:0050832">
    <property type="term" value="P:defense response to fungus"/>
    <property type="evidence" value="ECO:0007669"/>
    <property type="project" value="InterPro"/>
</dbReference>
<feature type="region of interest" description="Disordered" evidence="1">
    <location>
        <begin position="1"/>
        <end position="50"/>
    </location>
</feature>
<dbReference type="PROSITE" id="PS51138">
    <property type="entry name" value="ENT"/>
    <property type="match status" value="1"/>
</dbReference>
<dbReference type="Pfam" id="PF03735">
    <property type="entry name" value="ENT"/>
    <property type="match status" value="1"/>
</dbReference>
<name>A0A8S9S000_BRACR</name>
<evidence type="ECO:0000259" key="2">
    <source>
        <dbReference type="PROSITE" id="PS51138"/>
    </source>
</evidence>
<proteinExistence type="predicted"/>
<dbReference type="PANTHER" id="PTHR33432">
    <property type="entry name" value="PROTEIN EMSY-LIKE 4"/>
    <property type="match status" value="1"/>
</dbReference>
<evidence type="ECO:0000313" key="4">
    <source>
        <dbReference type="Proteomes" id="UP000712600"/>
    </source>
</evidence>
<organism evidence="3 4">
    <name type="scientific">Brassica cretica</name>
    <name type="common">Mustard</name>
    <dbReference type="NCBI Taxonomy" id="69181"/>
    <lineage>
        <taxon>Eukaryota</taxon>
        <taxon>Viridiplantae</taxon>
        <taxon>Streptophyta</taxon>
        <taxon>Embryophyta</taxon>
        <taxon>Tracheophyta</taxon>
        <taxon>Spermatophyta</taxon>
        <taxon>Magnoliopsida</taxon>
        <taxon>eudicotyledons</taxon>
        <taxon>Gunneridae</taxon>
        <taxon>Pentapetalae</taxon>
        <taxon>rosids</taxon>
        <taxon>malvids</taxon>
        <taxon>Brassicales</taxon>
        <taxon>Brassicaceae</taxon>
        <taxon>Brassiceae</taxon>
        <taxon>Brassica</taxon>
    </lineage>
</organism>
<dbReference type="GO" id="GO:0005634">
    <property type="term" value="C:nucleus"/>
    <property type="evidence" value="ECO:0007669"/>
    <property type="project" value="TreeGrafter"/>
</dbReference>
<feature type="region of interest" description="Disordered" evidence="1">
    <location>
        <begin position="235"/>
        <end position="255"/>
    </location>
</feature>
<gene>
    <name evidence="3" type="ORF">F2Q69_00026531</name>
</gene>
<dbReference type="EMBL" id="QGKX02000088">
    <property type="protein sequence ID" value="KAF3586106.1"/>
    <property type="molecule type" value="Genomic_DNA"/>
</dbReference>